<dbReference type="NCBIfam" id="NF009435">
    <property type="entry name" value="PRK12794.1"/>
    <property type="match status" value="1"/>
</dbReference>
<dbReference type="RefSeq" id="WP_189575441.1">
    <property type="nucleotide sequence ID" value="NZ_BMXU01000002.1"/>
</dbReference>
<protein>
    <submittedName>
        <fullName evidence="2">Flagellar biosynthesis regulator FlaF</fullName>
    </submittedName>
</protein>
<evidence type="ECO:0000313" key="3">
    <source>
        <dbReference type="Proteomes" id="UP001595607"/>
    </source>
</evidence>
<feature type="compositionally biased region" description="Low complexity" evidence="1">
    <location>
        <begin position="122"/>
        <end position="150"/>
    </location>
</feature>
<dbReference type="EMBL" id="JBHRVA010000003">
    <property type="protein sequence ID" value="MFC3303165.1"/>
    <property type="molecule type" value="Genomic_DNA"/>
</dbReference>
<keyword evidence="2" id="KW-0282">Flagellum</keyword>
<accession>A0ABV7MEK5</accession>
<evidence type="ECO:0000256" key="1">
    <source>
        <dbReference type="SAM" id="MobiDB-lite"/>
    </source>
</evidence>
<reference evidence="3" key="1">
    <citation type="journal article" date="2019" name="Int. J. Syst. Evol. Microbiol.">
        <title>The Global Catalogue of Microorganisms (GCM) 10K type strain sequencing project: providing services to taxonomists for standard genome sequencing and annotation.</title>
        <authorList>
            <consortium name="The Broad Institute Genomics Platform"/>
            <consortium name="The Broad Institute Genome Sequencing Center for Infectious Disease"/>
            <person name="Wu L."/>
            <person name="Ma J."/>
        </authorList>
    </citation>
    <scope>NUCLEOTIDE SEQUENCE [LARGE SCALE GENOMIC DNA]</scope>
    <source>
        <strain evidence="3">KCTC 22245</strain>
    </source>
</reference>
<keyword evidence="2" id="KW-0969">Cilium</keyword>
<sequence>MYGRARAKQAYKQTITETEEPREIERKVFLQVTGELERASREDKFPLSTAALDALSRNQKLWGELMFDCAYKDNPLPAQLKAGIISLALFVDRHTPEVISGQKTIEPLLEINRNIIRGLAGQQPEQKTEAAAPAADQAAEPEQPQQQAAG</sequence>
<gene>
    <name evidence="2" type="primary">flaF</name>
    <name evidence="2" type="ORF">ACFONP_10520</name>
</gene>
<organism evidence="2 3">
    <name type="scientific">Parvularcula lutaonensis</name>
    <dbReference type="NCBI Taxonomy" id="491923"/>
    <lineage>
        <taxon>Bacteria</taxon>
        <taxon>Pseudomonadati</taxon>
        <taxon>Pseudomonadota</taxon>
        <taxon>Alphaproteobacteria</taxon>
        <taxon>Parvularculales</taxon>
        <taxon>Parvularculaceae</taxon>
        <taxon>Parvularcula</taxon>
    </lineage>
</organism>
<dbReference type="Proteomes" id="UP001595607">
    <property type="component" value="Unassembled WGS sequence"/>
</dbReference>
<dbReference type="Pfam" id="PF07309">
    <property type="entry name" value="FlaF"/>
    <property type="match status" value="1"/>
</dbReference>
<dbReference type="InterPro" id="IPR010845">
    <property type="entry name" value="FlaF"/>
</dbReference>
<proteinExistence type="predicted"/>
<feature type="region of interest" description="Disordered" evidence="1">
    <location>
        <begin position="120"/>
        <end position="150"/>
    </location>
</feature>
<keyword evidence="3" id="KW-1185">Reference proteome</keyword>
<evidence type="ECO:0000313" key="2">
    <source>
        <dbReference type="EMBL" id="MFC3303165.1"/>
    </source>
</evidence>
<keyword evidence="2" id="KW-0966">Cell projection</keyword>
<name>A0ABV7MEK5_9PROT</name>
<comment type="caution">
    <text evidence="2">The sequence shown here is derived from an EMBL/GenBank/DDBJ whole genome shotgun (WGS) entry which is preliminary data.</text>
</comment>